<dbReference type="InterPro" id="IPR013201">
    <property type="entry name" value="Prot_inhib_I29"/>
</dbReference>
<dbReference type="GO" id="GO:0006508">
    <property type="term" value="P:proteolysis"/>
    <property type="evidence" value="ECO:0007669"/>
    <property type="project" value="UniProtKB-KW"/>
</dbReference>
<comment type="similarity">
    <text evidence="1">Belongs to the peptidase C1 family.</text>
</comment>
<dbReference type="InterPro" id="IPR025660">
    <property type="entry name" value="Pept_his_AS"/>
</dbReference>
<dbReference type="PRINTS" id="PR00705">
    <property type="entry name" value="PAPAIN"/>
</dbReference>
<dbReference type="Proteomes" id="UP001174909">
    <property type="component" value="Unassembled WGS sequence"/>
</dbReference>
<dbReference type="GO" id="GO:0008234">
    <property type="term" value="F:cysteine-type peptidase activity"/>
    <property type="evidence" value="ECO:0007669"/>
    <property type="project" value="UniProtKB-KW"/>
</dbReference>
<organism evidence="8 9">
    <name type="scientific">Geodia barretti</name>
    <name type="common">Barrett's horny sponge</name>
    <dbReference type="NCBI Taxonomy" id="519541"/>
    <lineage>
        <taxon>Eukaryota</taxon>
        <taxon>Metazoa</taxon>
        <taxon>Porifera</taxon>
        <taxon>Demospongiae</taxon>
        <taxon>Heteroscleromorpha</taxon>
        <taxon>Tetractinellida</taxon>
        <taxon>Astrophorina</taxon>
        <taxon>Geodiidae</taxon>
        <taxon>Geodia</taxon>
    </lineage>
</organism>
<gene>
    <name evidence="8" type="ORF">GBAR_LOCUS27348</name>
</gene>
<evidence type="ECO:0000256" key="3">
    <source>
        <dbReference type="ARBA" id="ARBA00022801"/>
    </source>
</evidence>
<accession>A0AA35TK94</accession>
<comment type="caution">
    <text evidence="8">The sequence shown here is derived from an EMBL/GenBank/DDBJ whole genome shotgun (WGS) entry which is preliminary data.</text>
</comment>
<evidence type="ECO:0000313" key="9">
    <source>
        <dbReference type="Proteomes" id="UP001174909"/>
    </source>
</evidence>
<protein>
    <submittedName>
        <fullName evidence="8">Silicatein</fullName>
    </submittedName>
</protein>
<dbReference type="AlphaFoldDB" id="A0AA35TK94"/>
<evidence type="ECO:0000256" key="4">
    <source>
        <dbReference type="ARBA" id="ARBA00022807"/>
    </source>
</evidence>
<keyword evidence="4" id="KW-0788">Thiol protease</keyword>
<keyword evidence="5" id="KW-0732">Signal</keyword>
<feature type="signal peptide" evidence="5">
    <location>
        <begin position="1"/>
        <end position="31"/>
    </location>
</feature>
<dbReference type="PANTHER" id="PTHR12411">
    <property type="entry name" value="CYSTEINE PROTEASE FAMILY C1-RELATED"/>
    <property type="match status" value="1"/>
</dbReference>
<feature type="chain" id="PRO_5041333821" evidence="5">
    <location>
        <begin position="32"/>
        <end position="356"/>
    </location>
</feature>
<dbReference type="Gene3D" id="3.90.70.10">
    <property type="entry name" value="Cysteine proteinases"/>
    <property type="match status" value="1"/>
</dbReference>
<sequence>MMASLRLGLSSAAVLFLLLPLLLPVAPAVRADDEHICSEPSGPQVQLPREWHLWKQEHGKTYSSFKTELERHIVWQANQQYIDTHNRYNSSFGYTLAMNRLGDLTEAEYQKQYGCIDHADNGSSPFVFYYSPVSEDASNLPTSVDWHTKAAVSPVKDQGDCCASYAFSAVGTLEGMEALANGYLTTFSEQNIIDCSGPYGNHGCSKGAVDRAFEYVIEQGINTDTVYPFRGARKRCHYKSSKPGVTLRSYQWIRKGRETDLQSAVAMEGPISAAIDASHNTFRFYASGVYDQPTCSSNKVNHAVLVAGYGTDEQGKDYWSVKNSWGVLWGEDGYIRMSRNQNNQCGIASRAIFPAL</sequence>
<evidence type="ECO:0000313" key="8">
    <source>
        <dbReference type="EMBL" id="CAI8049678.1"/>
    </source>
</evidence>
<name>A0AA35TK94_GEOBA</name>
<keyword evidence="2" id="KW-0645">Protease</keyword>
<dbReference type="FunFam" id="3.90.70.10:FF:000006">
    <property type="entry name" value="Cathepsin S"/>
    <property type="match status" value="1"/>
</dbReference>
<dbReference type="PROSITE" id="PS00639">
    <property type="entry name" value="THIOL_PROTEASE_HIS"/>
    <property type="match status" value="1"/>
</dbReference>
<reference evidence="8" key="1">
    <citation type="submission" date="2023-03" db="EMBL/GenBank/DDBJ databases">
        <authorList>
            <person name="Steffen K."/>
            <person name="Cardenas P."/>
        </authorList>
    </citation>
    <scope>NUCLEOTIDE SEQUENCE</scope>
</reference>
<dbReference type="InterPro" id="IPR039417">
    <property type="entry name" value="Peptidase_C1A_papain-like"/>
</dbReference>
<dbReference type="Pfam" id="PF00112">
    <property type="entry name" value="Peptidase_C1"/>
    <property type="match status" value="1"/>
</dbReference>
<dbReference type="Pfam" id="PF08246">
    <property type="entry name" value="Inhibitor_I29"/>
    <property type="match status" value="1"/>
</dbReference>
<evidence type="ECO:0000259" key="7">
    <source>
        <dbReference type="SMART" id="SM00848"/>
    </source>
</evidence>
<feature type="domain" description="Peptidase C1A papain C-terminal" evidence="6">
    <location>
        <begin position="140"/>
        <end position="355"/>
    </location>
</feature>
<evidence type="ECO:0000259" key="6">
    <source>
        <dbReference type="SMART" id="SM00645"/>
    </source>
</evidence>
<dbReference type="EMBL" id="CASHTH010003810">
    <property type="protein sequence ID" value="CAI8049678.1"/>
    <property type="molecule type" value="Genomic_DNA"/>
</dbReference>
<evidence type="ECO:0000256" key="5">
    <source>
        <dbReference type="SAM" id="SignalP"/>
    </source>
</evidence>
<dbReference type="InterPro" id="IPR000668">
    <property type="entry name" value="Peptidase_C1A_C"/>
</dbReference>
<dbReference type="SUPFAM" id="SSF54001">
    <property type="entry name" value="Cysteine proteinases"/>
    <property type="match status" value="1"/>
</dbReference>
<evidence type="ECO:0000256" key="1">
    <source>
        <dbReference type="ARBA" id="ARBA00008455"/>
    </source>
</evidence>
<dbReference type="SMART" id="SM00645">
    <property type="entry name" value="Pept_C1"/>
    <property type="match status" value="1"/>
</dbReference>
<feature type="domain" description="Cathepsin propeptide inhibitor" evidence="7">
    <location>
        <begin position="51"/>
        <end position="109"/>
    </location>
</feature>
<evidence type="ECO:0000256" key="2">
    <source>
        <dbReference type="ARBA" id="ARBA00022670"/>
    </source>
</evidence>
<dbReference type="CDD" id="cd02248">
    <property type="entry name" value="Peptidase_C1A"/>
    <property type="match status" value="1"/>
</dbReference>
<keyword evidence="3" id="KW-0378">Hydrolase</keyword>
<keyword evidence="9" id="KW-1185">Reference proteome</keyword>
<dbReference type="SMART" id="SM00848">
    <property type="entry name" value="Inhibitor_I29"/>
    <property type="match status" value="1"/>
</dbReference>
<proteinExistence type="inferred from homology"/>
<dbReference type="InterPro" id="IPR038765">
    <property type="entry name" value="Papain-like_cys_pep_sf"/>
</dbReference>
<dbReference type="InterPro" id="IPR013128">
    <property type="entry name" value="Peptidase_C1A"/>
</dbReference>